<evidence type="ECO:0000256" key="1">
    <source>
        <dbReference type="SAM" id="MobiDB-lite"/>
    </source>
</evidence>
<evidence type="ECO:0000313" key="2">
    <source>
        <dbReference type="EMBL" id="OIQ75452.1"/>
    </source>
</evidence>
<feature type="compositionally biased region" description="Basic and acidic residues" evidence="1">
    <location>
        <begin position="71"/>
        <end position="152"/>
    </location>
</feature>
<reference evidence="2" key="1">
    <citation type="submission" date="2016-10" db="EMBL/GenBank/DDBJ databases">
        <title>Sequence of Gallionella enrichment culture.</title>
        <authorList>
            <person name="Poehlein A."/>
            <person name="Muehling M."/>
            <person name="Daniel R."/>
        </authorList>
    </citation>
    <scope>NUCLEOTIDE SEQUENCE</scope>
</reference>
<dbReference type="EMBL" id="MLJW01002161">
    <property type="protein sequence ID" value="OIQ75452.1"/>
    <property type="molecule type" value="Genomic_DNA"/>
</dbReference>
<gene>
    <name evidence="2" type="ORF">GALL_428770</name>
</gene>
<protein>
    <submittedName>
        <fullName evidence="2">Uncharacterized protein</fullName>
    </submittedName>
</protein>
<accession>A0A1J5Q6F5</accession>
<organism evidence="2">
    <name type="scientific">mine drainage metagenome</name>
    <dbReference type="NCBI Taxonomy" id="410659"/>
    <lineage>
        <taxon>unclassified sequences</taxon>
        <taxon>metagenomes</taxon>
        <taxon>ecological metagenomes</taxon>
    </lineage>
</organism>
<sequence>MEHPGELADRVLGLQPRPTARVARGERRDRESDRTPDERIRPPAQRAAVRAKRRQAHDHHRLHAGLRREHHATVDEPGEQHGDRQHERDLPPPAADDVHHEVAQADTDRDADRELRDAPDLPIHREAERDPGRHRREERVLVSEDVPPDRVGRPRGNRRLQHREQRRPDPPPALAQPRLAQHPRRATPEQVGGRAPDVAPAASGRAFSLCGLAHRRGG</sequence>
<name>A0A1J5Q6F5_9ZZZZ</name>
<feature type="region of interest" description="Disordered" evidence="1">
    <location>
        <begin position="1"/>
        <end position="218"/>
    </location>
</feature>
<comment type="caution">
    <text evidence="2">The sequence shown here is derived from an EMBL/GenBank/DDBJ whole genome shotgun (WGS) entry which is preliminary data.</text>
</comment>
<dbReference type="AlphaFoldDB" id="A0A1J5Q6F5"/>
<feature type="compositionally biased region" description="Basic residues" evidence="1">
    <location>
        <begin position="49"/>
        <end position="70"/>
    </location>
</feature>
<feature type="compositionally biased region" description="Basic and acidic residues" evidence="1">
    <location>
        <begin position="23"/>
        <end position="41"/>
    </location>
</feature>
<proteinExistence type="predicted"/>